<evidence type="ECO:0000259" key="10">
    <source>
        <dbReference type="PROSITE" id="PS51330"/>
    </source>
</evidence>
<gene>
    <name evidence="11" type="ORF">GGQ63_004353</name>
</gene>
<evidence type="ECO:0000256" key="9">
    <source>
        <dbReference type="RuleBase" id="RU004474"/>
    </source>
</evidence>
<dbReference type="Pfam" id="PF00186">
    <property type="entry name" value="DHFR_1"/>
    <property type="match status" value="1"/>
</dbReference>
<dbReference type="CDD" id="cd00209">
    <property type="entry name" value="DHFR"/>
    <property type="match status" value="1"/>
</dbReference>
<evidence type="ECO:0000256" key="1">
    <source>
        <dbReference type="ARBA" id="ARBA00004903"/>
    </source>
</evidence>
<keyword evidence="6 8" id="KW-0560">Oxidoreductase</keyword>
<dbReference type="GO" id="GO:0070401">
    <property type="term" value="F:NADP+ binding"/>
    <property type="evidence" value="ECO:0007669"/>
    <property type="project" value="UniProtKB-ARBA"/>
</dbReference>
<keyword evidence="4 8" id="KW-0554">One-carbon metabolism</keyword>
<dbReference type="AlphaFoldDB" id="A0A7W9FR58"/>
<dbReference type="PROSITE" id="PS00075">
    <property type="entry name" value="DHFR_1"/>
    <property type="match status" value="1"/>
</dbReference>
<dbReference type="EC" id="1.5.1.3" evidence="3 8"/>
<evidence type="ECO:0000313" key="12">
    <source>
        <dbReference type="Proteomes" id="UP000523821"/>
    </source>
</evidence>
<dbReference type="EMBL" id="JACHOO010000016">
    <property type="protein sequence ID" value="MBB5755251.1"/>
    <property type="molecule type" value="Genomic_DNA"/>
</dbReference>
<dbReference type="SUPFAM" id="SSF53597">
    <property type="entry name" value="Dihydrofolate reductase-like"/>
    <property type="match status" value="1"/>
</dbReference>
<dbReference type="FunFam" id="3.40.430.10:FF:000001">
    <property type="entry name" value="Dihydrofolate reductase"/>
    <property type="match status" value="1"/>
</dbReference>
<comment type="function">
    <text evidence="7 8">Key enzyme in folate metabolism. Catalyzes an essential reaction for de novo glycine and purine synthesis, and for DNA precursor synthesis.</text>
</comment>
<dbReference type="GO" id="GO:0006730">
    <property type="term" value="P:one-carbon metabolic process"/>
    <property type="evidence" value="ECO:0007669"/>
    <property type="project" value="UniProtKB-KW"/>
</dbReference>
<dbReference type="PANTHER" id="PTHR48069:SF3">
    <property type="entry name" value="DIHYDROFOLATE REDUCTASE"/>
    <property type="match status" value="1"/>
</dbReference>
<reference evidence="11 12" key="1">
    <citation type="submission" date="2020-08" db="EMBL/GenBank/DDBJ databases">
        <title>Genomic Encyclopedia of Type Strains, Phase IV (KMG-IV): sequencing the most valuable type-strain genomes for metagenomic binning, comparative biology and taxonomic classification.</title>
        <authorList>
            <person name="Goeker M."/>
        </authorList>
    </citation>
    <scope>NUCLEOTIDE SEQUENCE [LARGE SCALE GENOMIC DNA]</scope>
    <source>
        <strain evidence="11 12">DSM 16268</strain>
    </source>
</reference>
<comment type="caution">
    <text evidence="11">The sequence shown here is derived from an EMBL/GenBank/DDBJ whole genome shotgun (WGS) entry which is preliminary data.</text>
</comment>
<dbReference type="GO" id="GO:0046452">
    <property type="term" value="P:dihydrofolate metabolic process"/>
    <property type="evidence" value="ECO:0007669"/>
    <property type="project" value="TreeGrafter"/>
</dbReference>
<dbReference type="GO" id="GO:0005829">
    <property type="term" value="C:cytosol"/>
    <property type="evidence" value="ECO:0007669"/>
    <property type="project" value="TreeGrafter"/>
</dbReference>
<proteinExistence type="inferred from homology"/>
<protein>
    <recommendedName>
        <fullName evidence="3 8">Dihydrofolate reductase</fullName>
        <ecNumber evidence="3 8">1.5.1.3</ecNumber>
    </recommendedName>
</protein>
<dbReference type="GO" id="GO:0046654">
    <property type="term" value="P:tetrahydrofolate biosynthetic process"/>
    <property type="evidence" value="ECO:0007669"/>
    <property type="project" value="UniProtKB-UniPathway"/>
</dbReference>
<dbReference type="GO" id="GO:0004146">
    <property type="term" value="F:dihydrofolate reductase activity"/>
    <property type="evidence" value="ECO:0007669"/>
    <property type="project" value="UniProtKB-EC"/>
</dbReference>
<comment type="pathway">
    <text evidence="1 8">Cofactor biosynthesis; tetrahydrofolate biosynthesis; 5,6,7,8-tetrahydrofolate from 7,8-dihydrofolate: step 1/1.</text>
</comment>
<feature type="domain" description="DHFR" evidence="10">
    <location>
        <begin position="2"/>
        <end position="160"/>
    </location>
</feature>
<evidence type="ECO:0000256" key="8">
    <source>
        <dbReference type="PIRNR" id="PIRNR000194"/>
    </source>
</evidence>
<organism evidence="11 12">
    <name type="scientific">Prosthecomicrobium pneumaticum</name>
    <dbReference type="NCBI Taxonomy" id="81895"/>
    <lineage>
        <taxon>Bacteria</taxon>
        <taxon>Pseudomonadati</taxon>
        <taxon>Pseudomonadota</taxon>
        <taxon>Alphaproteobacteria</taxon>
        <taxon>Hyphomicrobiales</taxon>
        <taxon>Kaistiaceae</taxon>
        <taxon>Prosthecomicrobium</taxon>
    </lineage>
</organism>
<dbReference type="UniPathway" id="UPA00077">
    <property type="reaction ID" value="UER00158"/>
</dbReference>
<dbReference type="Gene3D" id="3.40.430.10">
    <property type="entry name" value="Dihydrofolate Reductase, subunit A"/>
    <property type="match status" value="1"/>
</dbReference>
<evidence type="ECO:0000256" key="6">
    <source>
        <dbReference type="ARBA" id="ARBA00023002"/>
    </source>
</evidence>
<evidence type="ECO:0000256" key="3">
    <source>
        <dbReference type="ARBA" id="ARBA00012856"/>
    </source>
</evidence>
<dbReference type="InterPro" id="IPR001796">
    <property type="entry name" value="DHFR_dom"/>
</dbReference>
<name>A0A7W9FR58_9HYPH</name>
<evidence type="ECO:0000256" key="5">
    <source>
        <dbReference type="ARBA" id="ARBA00022857"/>
    </source>
</evidence>
<keyword evidence="5 8" id="KW-0521">NADP</keyword>
<dbReference type="PRINTS" id="PR00070">
    <property type="entry name" value="DHFR"/>
</dbReference>
<dbReference type="InterPro" id="IPR017925">
    <property type="entry name" value="DHFR_CS"/>
</dbReference>
<evidence type="ECO:0000256" key="7">
    <source>
        <dbReference type="ARBA" id="ARBA00025067"/>
    </source>
</evidence>
<dbReference type="Proteomes" id="UP000523821">
    <property type="component" value="Unassembled WGS sequence"/>
</dbReference>
<dbReference type="PANTHER" id="PTHR48069">
    <property type="entry name" value="DIHYDROFOLATE REDUCTASE"/>
    <property type="match status" value="1"/>
</dbReference>
<evidence type="ECO:0000313" key="11">
    <source>
        <dbReference type="EMBL" id="MBB5755251.1"/>
    </source>
</evidence>
<dbReference type="PIRSF" id="PIRSF000194">
    <property type="entry name" value="DHFR"/>
    <property type="match status" value="1"/>
</dbReference>
<sequence length="164" mass="17740">MRLALIAAVARNGVIGRDGEMPWRLSTDLKRFRRLTSGKPVIMGRKTFAAIGRPLPERMNIVITRDAGFAAPGLIAVDGPDAALDAAAGAEEAMVIGGGEVYRLFLPRADRLYITHVEAEPEGDAHFPAIDPAEWAVVSSEDIAAGERDSAATRYVVYERRRPA</sequence>
<accession>A0A7W9FR58</accession>
<dbReference type="InterPro" id="IPR024072">
    <property type="entry name" value="DHFR-like_dom_sf"/>
</dbReference>
<dbReference type="RefSeq" id="WP_183858682.1">
    <property type="nucleotide sequence ID" value="NZ_JACHOO010000016.1"/>
</dbReference>
<dbReference type="PROSITE" id="PS51330">
    <property type="entry name" value="DHFR_2"/>
    <property type="match status" value="1"/>
</dbReference>
<dbReference type="InterPro" id="IPR012259">
    <property type="entry name" value="DHFR"/>
</dbReference>
<comment type="catalytic activity">
    <reaction evidence="8">
        <text>(6S)-5,6,7,8-tetrahydrofolate + NADP(+) = 7,8-dihydrofolate + NADPH + H(+)</text>
        <dbReference type="Rhea" id="RHEA:15009"/>
        <dbReference type="ChEBI" id="CHEBI:15378"/>
        <dbReference type="ChEBI" id="CHEBI:57451"/>
        <dbReference type="ChEBI" id="CHEBI:57453"/>
        <dbReference type="ChEBI" id="CHEBI:57783"/>
        <dbReference type="ChEBI" id="CHEBI:58349"/>
        <dbReference type="EC" id="1.5.1.3"/>
    </reaction>
</comment>
<keyword evidence="12" id="KW-1185">Reference proteome</keyword>
<evidence type="ECO:0000256" key="4">
    <source>
        <dbReference type="ARBA" id="ARBA00022563"/>
    </source>
</evidence>
<evidence type="ECO:0000256" key="2">
    <source>
        <dbReference type="ARBA" id="ARBA00009539"/>
    </source>
</evidence>
<dbReference type="GO" id="GO:0046655">
    <property type="term" value="P:folic acid metabolic process"/>
    <property type="evidence" value="ECO:0007669"/>
    <property type="project" value="TreeGrafter"/>
</dbReference>
<comment type="similarity">
    <text evidence="2 8 9">Belongs to the dihydrofolate reductase family.</text>
</comment>